<gene>
    <name evidence="1" type="ORF">FB567DRAFT_567718</name>
</gene>
<keyword evidence="2" id="KW-1185">Reference proteome</keyword>
<accession>A0A8K0RCZ0</accession>
<dbReference type="Gene3D" id="3.90.79.10">
    <property type="entry name" value="Nucleoside Triphosphate Pyrophosphohydrolase"/>
    <property type="match status" value="2"/>
</dbReference>
<evidence type="ECO:0000313" key="1">
    <source>
        <dbReference type="EMBL" id="KAH7091336.1"/>
    </source>
</evidence>
<sequence>MTGEANFSNLELVARIDSWPYFQRDPDVYRKHMMSYYYFSITRFDKPFGYAHYSIIPKVSWEESWRIDKEHRLLIFEGGNNFDERCRRMEDTLRSNPKKDETSAFGGWCDELFPVYDANGEHILDLNGASVDALGIVNYACHLIADVITKDGLKDWVSRRAKTKRGFPDMLDNTVGGSLSSGEKPIDCIVRECAEEASLPTEYTKAKIIACGDVVPIPNDGGAQEFNLISLEEVVTALRKGEFKLNCAMTWMASLIRHGYVNAENESNLAEISSRLHRKHELFIA</sequence>
<protein>
    <recommendedName>
        <fullName evidence="3">Nudix hydrolase domain-containing protein</fullName>
    </recommendedName>
</protein>
<comment type="caution">
    <text evidence="1">The sequence shown here is derived from an EMBL/GenBank/DDBJ whole genome shotgun (WGS) entry which is preliminary data.</text>
</comment>
<organism evidence="1 2">
    <name type="scientific">Paraphoma chrysanthemicola</name>
    <dbReference type="NCBI Taxonomy" id="798071"/>
    <lineage>
        <taxon>Eukaryota</taxon>
        <taxon>Fungi</taxon>
        <taxon>Dikarya</taxon>
        <taxon>Ascomycota</taxon>
        <taxon>Pezizomycotina</taxon>
        <taxon>Dothideomycetes</taxon>
        <taxon>Pleosporomycetidae</taxon>
        <taxon>Pleosporales</taxon>
        <taxon>Pleosporineae</taxon>
        <taxon>Phaeosphaeriaceae</taxon>
        <taxon>Paraphoma</taxon>
    </lineage>
</organism>
<dbReference type="SUPFAM" id="SSF55811">
    <property type="entry name" value="Nudix"/>
    <property type="match status" value="1"/>
</dbReference>
<proteinExistence type="predicted"/>
<dbReference type="InterPro" id="IPR015797">
    <property type="entry name" value="NUDIX_hydrolase-like_dom_sf"/>
</dbReference>
<reference evidence="1" key="1">
    <citation type="journal article" date="2021" name="Nat. Commun.">
        <title>Genetic determinants of endophytism in the Arabidopsis root mycobiome.</title>
        <authorList>
            <person name="Mesny F."/>
            <person name="Miyauchi S."/>
            <person name="Thiergart T."/>
            <person name="Pickel B."/>
            <person name="Atanasova L."/>
            <person name="Karlsson M."/>
            <person name="Huettel B."/>
            <person name="Barry K.W."/>
            <person name="Haridas S."/>
            <person name="Chen C."/>
            <person name="Bauer D."/>
            <person name="Andreopoulos W."/>
            <person name="Pangilinan J."/>
            <person name="LaButti K."/>
            <person name="Riley R."/>
            <person name="Lipzen A."/>
            <person name="Clum A."/>
            <person name="Drula E."/>
            <person name="Henrissat B."/>
            <person name="Kohler A."/>
            <person name="Grigoriev I.V."/>
            <person name="Martin F.M."/>
            <person name="Hacquard S."/>
        </authorList>
    </citation>
    <scope>NUCLEOTIDE SEQUENCE</scope>
    <source>
        <strain evidence="1">MPI-SDFR-AT-0120</strain>
    </source>
</reference>
<dbReference type="CDD" id="cd03676">
    <property type="entry name" value="NUDIX_Tnr3_like"/>
    <property type="match status" value="1"/>
</dbReference>
<dbReference type="OrthoDB" id="10261522at2759"/>
<dbReference type="EMBL" id="JAGMVJ010000004">
    <property type="protein sequence ID" value="KAH7091336.1"/>
    <property type="molecule type" value="Genomic_DNA"/>
</dbReference>
<dbReference type="Proteomes" id="UP000813461">
    <property type="component" value="Unassembled WGS sequence"/>
</dbReference>
<name>A0A8K0RCZ0_9PLEO</name>
<dbReference type="AlphaFoldDB" id="A0A8K0RCZ0"/>
<evidence type="ECO:0008006" key="3">
    <source>
        <dbReference type="Google" id="ProtNLM"/>
    </source>
</evidence>
<evidence type="ECO:0000313" key="2">
    <source>
        <dbReference type="Proteomes" id="UP000813461"/>
    </source>
</evidence>